<dbReference type="SUPFAM" id="SSF49562">
    <property type="entry name" value="C2 domain (Calcium/lipid-binding domain, CaLB)"/>
    <property type="match status" value="1"/>
</dbReference>
<sequence>MLDDLERIPPTKPGMPQQSMCSSREAIPANYPNNKWIQPVKSVDVQMIHVYRGVNLAVRDIVSSDPYVVFRMGNQSIKTRVVKKNLNPEWNEELTLCVTDQRQPVQLMVYDRDTFGYDDKMGYAEFEIGPFLQAVKMRLHGLPNGTIVTRVLPSRQNYLAEESHIVWKDGKVVQNMVLWLRHVENGEIELQLQWIDIPGSTPQFD</sequence>
<keyword evidence="15" id="KW-1185">Reference proteome</keyword>
<protein>
    <recommendedName>
        <fullName evidence="13">C2 domain-containing protein</fullName>
    </recommendedName>
</protein>
<evidence type="ECO:0000256" key="2">
    <source>
        <dbReference type="ARBA" id="ARBA00004236"/>
    </source>
</evidence>
<dbReference type="PANTHER" id="PTHR45933:SF11">
    <property type="entry name" value="PROTEIN C2-DOMAIN ABA-RELATED 1"/>
    <property type="match status" value="1"/>
</dbReference>
<organism evidence="14 15">
    <name type="scientific">Trapa natans</name>
    <name type="common">Water chestnut</name>
    <dbReference type="NCBI Taxonomy" id="22666"/>
    <lineage>
        <taxon>Eukaryota</taxon>
        <taxon>Viridiplantae</taxon>
        <taxon>Streptophyta</taxon>
        <taxon>Embryophyta</taxon>
        <taxon>Tracheophyta</taxon>
        <taxon>Spermatophyta</taxon>
        <taxon>Magnoliopsida</taxon>
        <taxon>eudicotyledons</taxon>
        <taxon>Gunneridae</taxon>
        <taxon>Pentapetalae</taxon>
        <taxon>rosids</taxon>
        <taxon>malvids</taxon>
        <taxon>Myrtales</taxon>
        <taxon>Lythraceae</taxon>
        <taxon>Trapa</taxon>
    </lineage>
</organism>
<evidence type="ECO:0000256" key="10">
    <source>
        <dbReference type="ARBA" id="ARBA00023242"/>
    </source>
</evidence>
<keyword evidence="3" id="KW-0343">GTPase activation</keyword>
<dbReference type="GO" id="GO:0005634">
    <property type="term" value="C:nucleus"/>
    <property type="evidence" value="ECO:0007669"/>
    <property type="project" value="UniProtKB-SubCell"/>
</dbReference>
<comment type="subcellular location">
    <subcellularLocation>
        <location evidence="2">Cell membrane</location>
    </subcellularLocation>
    <subcellularLocation>
        <location evidence="1">Nucleus</location>
    </subcellularLocation>
</comment>
<dbReference type="GO" id="GO:0005096">
    <property type="term" value="F:GTPase activator activity"/>
    <property type="evidence" value="ECO:0007669"/>
    <property type="project" value="UniProtKB-KW"/>
</dbReference>
<keyword evidence="6" id="KW-0479">Metal-binding</keyword>
<evidence type="ECO:0000256" key="11">
    <source>
        <dbReference type="ARBA" id="ARBA00024037"/>
    </source>
</evidence>
<keyword evidence="7" id="KW-0106">Calcium</keyword>
<dbReference type="GO" id="GO:0046872">
    <property type="term" value="F:metal ion binding"/>
    <property type="evidence" value="ECO:0007669"/>
    <property type="project" value="UniProtKB-KW"/>
</dbReference>
<dbReference type="Gene3D" id="2.60.40.150">
    <property type="entry name" value="C2 domain"/>
    <property type="match status" value="1"/>
</dbReference>
<proteinExistence type="inferred from homology"/>
<dbReference type="GO" id="GO:0009738">
    <property type="term" value="P:abscisic acid-activated signaling pathway"/>
    <property type="evidence" value="ECO:0007669"/>
    <property type="project" value="UniProtKB-KW"/>
</dbReference>
<dbReference type="CDD" id="cd04038">
    <property type="entry name" value="C2_ArfGAP"/>
    <property type="match status" value="1"/>
</dbReference>
<keyword evidence="10" id="KW-0539">Nucleus</keyword>
<keyword evidence="5" id="KW-0938">Abscisic acid signaling pathway</keyword>
<comment type="similarity">
    <text evidence="11">Belongs to the plant CAR protein family.</text>
</comment>
<dbReference type="GO" id="GO:0005886">
    <property type="term" value="C:plasma membrane"/>
    <property type="evidence" value="ECO:0007669"/>
    <property type="project" value="UniProtKB-SubCell"/>
</dbReference>
<dbReference type="InterPro" id="IPR044562">
    <property type="entry name" value="CAR1-11"/>
</dbReference>
<evidence type="ECO:0000256" key="1">
    <source>
        <dbReference type="ARBA" id="ARBA00004123"/>
    </source>
</evidence>
<reference evidence="14 15" key="1">
    <citation type="journal article" date="2023" name="Hortic Res">
        <title>Pangenome of water caltrop reveals structural variations and asymmetric subgenome divergence after allopolyploidization.</title>
        <authorList>
            <person name="Zhang X."/>
            <person name="Chen Y."/>
            <person name="Wang L."/>
            <person name="Yuan Y."/>
            <person name="Fang M."/>
            <person name="Shi L."/>
            <person name="Lu R."/>
            <person name="Comes H.P."/>
            <person name="Ma Y."/>
            <person name="Chen Y."/>
            <person name="Huang G."/>
            <person name="Zhou Y."/>
            <person name="Zheng Z."/>
            <person name="Qiu Y."/>
        </authorList>
    </citation>
    <scope>NUCLEOTIDE SEQUENCE [LARGE SCALE GENOMIC DNA]</scope>
    <source>
        <strain evidence="14">F231</strain>
    </source>
</reference>
<accession>A0AAN7QSX6</accession>
<feature type="region of interest" description="Disordered" evidence="12">
    <location>
        <begin position="1"/>
        <end position="22"/>
    </location>
</feature>
<evidence type="ECO:0000313" key="15">
    <source>
        <dbReference type="Proteomes" id="UP001346149"/>
    </source>
</evidence>
<dbReference type="GO" id="GO:0008289">
    <property type="term" value="F:lipid binding"/>
    <property type="evidence" value="ECO:0007669"/>
    <property type="project" value="UniProtKB-KW"/>
</dbReference>
<name>A0AAN7QSX6_TRANT</name>
<evidence type="ECO:0000256" key="12">
    <source>
        <dbReference type="SAM" id="MobiDB-lite"/>
    </source>
</evidence>
<evidence type="ECO:0000256" key="3">
    <source>
        <dbReference type="ARBA" id="ARBA00022468"/>
    </source>
</evidence>
<evidence type="ECO:0000256" key="5">
    <source>
        <dbReference type="ARBA" id="ARBA00022682"/>
    </source>
</evidence>
<dbReference type="SMART" id="SM00239">
    <property type="entry name" value="C2"/>
    <property type="match status" value="1"/>
</dbReference>
<dbReference type="AlphaFoldDB" id="A0AAN7QSX6"/>
<gene>
    <name evidence="14" type="ORF">SAY86_004999</name>
</gene>
<evidence type="ECO:0000256" key="8">
    <source>
        <dbReference type="ARBA" id="ARBA00023121"/>
    </source>
</evidence>
<dbReference type="PANTHER" id="PTHR45933">
    <property type="entry name" value="PROTEIN C2-DOMAIN ABA-RELATED 4"/>
    <property type="match status" value="1"/>
</dbReference>
<feature type="domain" description="C2" evidence="13">
    <location>
        <begin position="27"/>
        <end position="144"/>
    </location>
</feature>
<dbReference type="InterPro" id="IPR000008">
    <property type="entry name" value="C2_dom"/>
</dbReference>
<dbReference type="Proteomes" id="UP001346149">
    <property type="component" value="Unassembled WGS sequence"/>
</dbReference>
<dbReference type="EMBL" id="JAXQNO010000018">
    <property type="protein sequence ID" value="KAK4776311.1"/>
    <property type="molecule type" value="Genomic_DNA"/>
</dbReference>
<evidence type="ECO:0000256" key="6">
    <source>
        <dbReference type="ARBA" id="ARBA00022723"/>
    </source>
</evidence>
<dbReference type="Pfam" id="PF00168">
    <property type="entry name" value="C2"/>
    <property type="match status" value="1"/>
</dbReference>
<evidence type="ECO:0000256" key="4">
    <source>
        <dbReference type="ARBA" id="ARBA00022475"/>
    </source>
</evidence>
<dbReference type="InterPro" id="IPR035892">
    <property type="entry name" value="C2_domain_sf"/>
</dbReference>
<keyword evidence="9" id="KW-0472">Membrane</keyword>
<comment type="caution">
    <text evidence="14">The sequence shown here is derived from an EMBL/GenBank/DDBJ whole genome shotgun (WGS) entry which is preliminary data.</text>
</comment>
<evidence type="ECO:0000256" key="7">
    <source>
        <dbReference type="ARBA" id="ARBA00022837"/>
    </source>
</evidence>
<keyword evidence="4" id="KW-1003">Cell membrane</keyword>
<evidence type="ECO:0000256" key="9">
    <source>
        <dbReference type="ARBA" id="ARBA00023136"/>
    </source>
</evidence>
<dbReference type="PROSITE" id="PS50004">
    <property type="entry name" value="C2"/>
    <property type="match status" value="1"/>
</dbReference>
<evidence type="ECO:0000259" key="13">
    <source>
        <dbReference type="PROSITE" id="PS50004"/>
    </source>
</evidence>
<evidence type="ECO:0000313" key="14">
    <source>
        <dbReference type="EMBL" id="KAK4776311.1"/>
    </source>
</evidence>
<keyword evidence="8" id="KW-0446">Lipid-binding</keyword>